<feature type="domain" description="Transglutaminase-like" evidence="1">
    <location>
        <begin position="33"/>
        <end position="135"/>
    </location>
</feature>
<reference evidence="2" key="1">
    <citation type="submission" date="2021-05" db="EMBL/GenBank/DDBJ databases">
        <authorList>
            <person name="Arsene-Ploetze F."/>
        </authorList>
    </citation>
    <scope>NUCLEOTIDE SEQUENCE</scope>
    <source>
        <strain evidence="2">DSM 42138</strain>
    </source>
</reference>
<dbReference type="AlphaFoldDB" id="A0A9W4DLT8"/>
<dbReference type="InterPro" id="IPR002931">
    <property type="entry name" value="Transglutaminase-like"/>
</dbReference>
<dbReference type="Proteomes" id="UP001152519">
    <property type="component" value="Unassembled WGS sequence"/>
</dbReference>
<evidence type="ECO:0000259" key="1">
    <source>
        <dbReference type="Pfam" id="PF01841"/>
    </source>
</evidence>
<protein>
    <submittedName>
        <fullName evidence="2">Transglutaminase-like superfamily protein</fullName>
    </submittedName>
</protein>
<proteinExistence type="predicted"/>
<dbReference type="SUPFAM" id="SSF54001">
    <property type="entry name" value="Cysteine proteinases"/>
    <property type="match status" value="1"/>
</dbReference>
<dbReference type="EMBL" id="CAJSLV010000045">
    <property type="protein sequence ID" value="CAG6392512.1"/>
    <property type="molecule type" value="Genomic_DNA"/>
</dbReference>
<dbReference type="RefSeq" id="WP_251487071.1">
    <property type="nucleotide sequence ID" value="NZ_CAJSLV010000045.1"/>
</dbReference>
<dbReference type="Pfam" id="PF01841">
    <property type="entry name" value="Transglut_core"/>
    <property type="match status" value="1"/>
</dbReference>
<dbReference type="PANTHER" id="PTHR33490:SF3">
    <property type="entry name" value="CONSERVED INTEGRAL MEMBRANE PROTEIN"/>
    <property type="match status" value="1"/>
</dbReference>
<evidence type="ECO:0000313" key="2">
    <source>
        <dbReference type="EMBL" id="CAG6392512.1"/>
    </source>
</evidence>
<dbReference type="PANTHER" id="PTHR33490">
    <property type="entry name" value="BLR5614 PROTEIN-RELATED"/>
    <property type="match status" value="1"/>
</dbReference>
<dbReference type="InterPro" id="IPR038765">
    <property type="entry name" value="Papain-like_cys_pep_sf"/>
</dbReference>
<dbReference type="Gene3D" id="3.10.620.30">
    <property type="match status" value="1"/>
</dbReference>
<sequence length="201" mass="21450">MEPIPETSGLSAYLAADDVIDHHDPVVRETAALLAEGTHTAHDYAEAAFEYVRDAIPHSFDSGDPRVSWRASDVLEQRNGICYSKSHALTALLRSRGIPAGLCYQRLTEDDGSDPALHGLIALLLPGADRWSRLDARGNKPGVDARFSPAEERLAFPVRPELGECDYPLVYAAPLPAVVACLRAAPSSSGIVVPTALPGAS</sequence>
<evidence type="ECO:0000313" key="3">
    <source>
        <dbReference type="Proteomes" id="UP001152519"/>
    </source>
</evidence>
<name>A0A9W4DLT8_9ACTN</name>
<gene>
    <name evidence="2" type="ORF">SCOCK_170070</name>
</gene>
<keyword evidence="3" id="KW-1185">Reference proteome</keyword>
<accession>A0A9W4DLT8</accession>
<organism evidence="2 3">
    <name type="scientific">Actinacidiphila cocklensis</name>
    <dbReference type="NCBI Taxonomy" id="887465"/>
    <lineage>
        <taxon>Bacteria</taxon>
        <taxon>Bacillati</taxon>
        <taxon>Actinomycetota</taxon>
        <taxon>Actinomycetes</taxon>
        <taxon>Kitasatosporales</taxon>
        <taxon>Streptomycetaceae</taxon>
        <taxon>Actinacidiphila</taxon>
    </lineage>
</organism>
<comment type="caution">
    <text evidence="2">The sequence shown here is derived from an EMBL/GenBank/DDBJ whole genome shotgun (WGS) entry which is preliminary data.</text>
</comment>